<comment type="caution">
    <text evidence="1">The sequence shown here is derived from an EMBL/GenBank/DDBJ whole genome shotgun (WGS) entry which is preliminary data.</text>
</comment>
<evidence type="ECO:0000313" key="2">
    <source>
        <dbReference type="Proteomes" id="UP001500604"/>
    </source>
</evidence>
<dbReference type="EMBL" id="BAABFL010000089">
    <property type="protein sequence ID" value="GAA4648649.1"/>
    <property type="molecule type" value="Genomic_DNA"/>
</dbReference>
<accession>A0ABP8UZ74</accession>
<sequence length="61" mass="6849">MAMGDFADNQPDLLVSVQDHQEIQSRLTKQCLTRIIGFSGRIAKLNRQMMRCPGSMKGMPP</sequence>
<protein>
    <submittedName>
        <fullName evidence="1">Uncharacterized protein</fullName>
    </submittedName>
</protein>
<gene>
    <name evidence="1" type="ORF">GCM10023116_09190</name>
</gene>
<evidence type="ECO:0000313" key="1">
    <source>
        <dbReference type="EMBL" id="GAA4648649.1"/>
    </source>
</evidence>
<organism evidence="1 2">
    <name type="scientific">Kistimonas scapharcae</name>
    <dbReference type="NCBI Taxonomy" id="1036133"/>
    <lineage>
        <taxon>Bacteria</taxon>
        <taxon>Pseudomonadati</taxon>
        <taxon>Pseudomonadota</taxon>
        <taxon>Gammaproteobacteria</taxon>
        <taxon>Oceanospirillales</taxon>
        <taxon>Endozoicomonadaceae</taxon>
        <taxon>Kistimonas</taxon>
    </lineage>
</organism>
<reference evidence="2" key="1">
    <citation type="journal article" date="2019" name="Int. J. Syst. Evol. Microbiol.">
        <title>The Global Catalogue of Microorganisms (GCM) 10K type strain sequencing project: providing services to taxonomists for standard genome sequencing and annotation.</title>
        <authorList>
            <consortium name="The Broad Institute Genomics Platform"/>
            <consortium name="The Broad Institute Genome Sequencing Center for Infectious Disease"/>
            <person name="Wu L."/>
            <person name="Ma J."/>
        </authorList>
    </citation>
    <scope>NUCLEOTIDE SEQUENCE [LARGE SCALE GENOMIC DNA]</scope>
    <source>
        <strain evidence="2">JCM 17805</strain>
    </source>
</reference>
<dbReference type="Proteomes" id="UP001500604">
    <property type="component" value="Unassembled WGS sequence"/>
</dbReference>
<proteinExistence type="predicted"/>
<keyword evidence="2" id="KW-1185">Reference proteome</keyword>
<name>A0ABP8UZ74_9GAMM</name>